<gene>
    <name evidence="2" type="ORF">B5M47_00710</name>
</gene>
<accession>A0A1W9NZE0</accession>
<organism evidence="2 3">
    <name type="scientific">candidate division CPR3 bacterium 4484_211</name>
    <dbReference type="NCBI Taxonomy" id="1968527"/>
    <lineage>
        <taxon>Bacteria</taxon>
        <taxon>Bacteria division CPR3</taxon>
    </lineage>
</organism>
<dbReference type="Pfam" id="PF02559">
    <property type="entry name" value="CarD_TRCF_RID"/>
    <property type="match status" value="1"/>
</dbReference>
<dbReference type="EMBL" id="MZGJ01000003">
    <property type="protein sequence ID" value="OQX51505.1"/>
    <property type="molecule type" value="Genomic_DNA"/>
</dbReference>
<evidence type="ECO:0000259" key="1">
    <source>
        <dbReference type="Pfam" id="PF02559"/>
    </source>
</evidence>
<dbReference type="InterPro" id="IPR042215">
    <property type="entry name" value="CarD-like_C"/>
</dbReference>
<sequence>MLHFRKGQFVIHPRYGAGKVVNLESLLVVRERKRCYVVDPLLLDILIKVPCASVERVGLRLPLPYEEIEDMLKFFREPFACDESFLRTSKISQEISLADPRKTLMVIKSLFYEKIYRQKEGGSLSLSKRGLYSSAISLFASEIVASRGCTLDEACTIVRKSLVFRPVKLSEVQ</sequence>
<dbReference type="InterPro" id="IPR003711">
    <property type="entry name" value="CarD-like/TRCF_RID"/>
</dbReference>
<dbReference type="STRING" id="1968527.B5M47_00710"/>
<feature type="domain" description="CarD-like/TRCF RNAP-interacting" evidence="1">
    <location>
        <begin position="4"/>
        <end position="56"/>
    </location>
</feature>
<dbReference type="InterPro" id="IPR036101">
    <property type="entry name" value="CarD-like/TRCF_RID_sf"/>
</dbReference>
<dbReference type="InterPro" id="IPR052531">
    <property type="entry name" value="CarD-like_regulator"/>
</dbReference>
<comment type="caution">
    <text evidence="2">The sequence shown here is derived from an EMBL/GenBank/DDBJ whole genome shotgun (WGS) entry which is preliminary data.</text>
</comment>
<evidence type="ECO:0000313" key="3">
    <source>
        <dbReference type="Proteomes" id="UP000192520"/>
    </source>
</evidence>
<dbReference type="GO" id="GO:0009303">
    <property type="term" value="P:rRNA transcription"/>
    <property type="evidence" value="ECO:0007669"/>
    <property type="project" value="TreeGrafter"/>
</dbReference>
<proteinExistence type="predicted"/>
<dbReference type="AlphaFoldDB" id="A0A1W9NZE0"/>
<dbReference type="Gene3D" id="2.40.10.170">
    <property type="match status" value="1"/>
</dbReference>
<protein>
    <recommendedName>
        <fullName evidence="1">CarD-like/TRCF RNAP-interacting domain-containing protein</fullName>
    </recommendedName>
</protein>
<name>A0A1W9NZE0_UNCC3</name>
<dbReference type="SUPFAM" id="SSF141259">
    <property type="entry name" value="CarD-like"/>
    <property type="match status" value="1"/>
</dbReference>
<reference evidence="3" key="1">
    <citation type="submission" date="2017-03" db="EMBL/GenBank/DDBJ databases">
        <title>Novel pathways for hydrocarbon cycling and metabolic interdependencies in hydrothermal sediment communities.</title>
        <authorList>
            <person name="Dombrowski N."/>
            <person name="Seitz K."/>
            <person name="Teske A."/>
            <person name="Baker B."/>
        </authorList>
    </citation>
    <scope>NUCLEOTIDE SEQUENCE [LARGE SCALE GENOMIC DNA]</scope>
</reference>
<dbReference type="Gene3D" id="1.20.58.1290">
    <property type="entry name" value="CarD-like, C-terminal domain"/>
    <property type="match status" value="1"/>
</dbReference>
<dbReference type="PANTHER" id="PTHR38447:SF1">
    <property type="entry name" value="RNA POLYMERASE-BINDING TRANSCRIPTION FACTOR CARD"/>
    <property type="match status" value="1"/>
</dbReference>
<dbReference type="PANTHER" id="PTHR38447">
    <property type="entry name" value="TRANSCRIPTION FACTOR YDEB-RELATED"/>
    <property type="match status" value="1"/>
</dbReference>
<evidence type="ECO:0000313" key="2">
    <source>
        <dbReference type="EMBL" id="OQX51505.1"/>
    </source>
</evidence>
<dbReference type="Proteomes" id="UP000192520">
    <property type="component" value="Unassembled WGS sequence"/>
</dbReference>